<reference evidence="1" key="1">
    <citation type="submission" date="2020-02" db="EMBL/GenBank/DDBJ databases">
        <authorList>
            <person name="Palmer J.M."/>
        </authorList>
    </citation>
    <scope>NUCLEOTIDE SEQUENCE</scope>
    <source>
        <strain evidence="1">EPUS1.4</strain>
        <tissue evidence="1">Thallus</tissue>
    </source>
</reference>
<sequence>MPEKYRLCFICRIYRPINGSHLEEEYVSERSGDHTTKTSLKITRWRDEDWTFISLGIRISDSPTVETRTYCPACIKEVNTIKIGRRRMGMKRSNAAAAEELQVDADGPTLGGFSS</sequence>
<keyword evidence="2" id="KW-1185">Reference proteome</keyword>
<dbReference type="EMBL" id="JAACFV010000002">
    <property type="protein sequence ID" value="KAF7514066.1"/>
    <property type="molecule type" value="Genomic_DNA"/>
</dbReference>
<comment type="caution">
    <text evidence="1">The sequence shown here is derived from an EMBL/GenBank/DDBJ whole genome shotgun (WGS) entry which is preliminary data.</text>
</comment>
<accession>A0A8H7AVS9</accession>
<dbReference type="OrthoDB" id="4430588at2759"/>
<organism evidence="1 2">
    <name type="scientific">Endocarpon pusillum</name>
    <dbReference type="NCBI Taxonomy" id="364733"/>
    <lineage>
        <taxon>Eukaryota</taxon>
        <taxon>Fungi</taxon>
        <taxon>Dikarya</taxon>
        <taxon>Ascomycota</taxon>
        <taxon>Pezizomycotina</taxon>
        <taxon>Eurotiomycetes</taxon>
        <taxon>Chaetothyriomycetidae</taxon>
        <taxon>Verrucariales</taxon>
        <taxon>Verrucariaceae</taxon>
        <taxon>Endocarpon</taxon>
    </lineage>
</organism>
<dbReference type="AlphaFoldDB" id="A0A8H7AVS9"/>
<proteinExistence type="predicted"/>
<gene>
    <name evidence="1" type="ORF">GJ744_004391</name>
</gene>
<evidence type="ECO:0000313" key="2">
    <source>
        <dbReference type="Proteomes" id="UP000606974"/>
    </source>
</evidence>
<evidence type="ECO:0000313" key="1">
    <source>
        <dbReference type="EMBL" id="KAF7514066.1"/>
    </source>
</evidence>
<name>A0A8H7AVS9_9EURO</name>
<dbReference type="Proteomes" id="UP000606974">
    <property type="component" value="Unassembled WGS sequence"/>
</dbReference>
<protein>
    <submittedName>
        <fullName evidence="1">Uncharacterized protein</fullName>
    </submittedName>
</protein>